<reference evidence="3" key="1">
    <citation type="submission" date="2023-01" db="EMBL/GenBank/DDBJ databases">
        <title>Key to firefly adult light organ development and bioluminescence: homeobox transcription factors regulate luciferase expression and transportation to peroxisome.</title>
        <authorList>
            <person name="Fu X."/>
        </authorList>
    </citation>
    <scope>NUCLEOTIDE SEQUENCE [LARGE SCALE GENOMIC DNA]</scope>
</reference>
<dbReference type="SUPFAM" id="SSF47565">
    <property type="entry name" value="Insect pheromone/odorant-binding proteins"/>
    <property type="match status" value="1"/>
</dbReference>
<accession>A0AAN7PVA7</accession>
<gene>
    <name evidence="2" type="ORF">RN001_010835</name>
</gene>
<name>A0AAN7PVA7_9COLE</name>
<proteinExistence type="predicted"/>
<keyword evidence="3" id="KW-1185">Reference proteome</keyword>
<dbReference type="Gene3D" id="1.10.238.20">
    <property type="entry name" value="Pheromone/general odorant binding protein domain"/>
    <property type="match status" value="1"/>
</dbReference>
<dbReference type="GO" id="GO:0005549">
    <property type="term" value="F:odorant binding"/>
    <property type="evidence" value="ECO:0007669"/>
    <property type="project" value="InterPro"/>
</dbReference>
<protein>
    <submittedName>
        <fullName evidence="2">Uncharacterized protein</fullName>
    </submittedName>
</protein>
<keyword evidence="1" id="KW-0732">Signal</keyword>
<evidence type="ECO:0000313" key="2">
    <source>
        <dbReference type="EMBL" id="KAK4878329.1"/>
    </source>
</evidence>
<evidence type="ECO:0000256" key="1">
    <source>
        <dbReference type="SAM" id="SignalP"/>
    </source>
</evidence>
<evidence type="ECO:0000313" key="3">
    <source>
        <dbReference type="Proteomes" id="UP001353858"/>
    </source>
</evidence>
<dbReference type="Proteomes" id="UP001353858">
    <property type="component" value="Unassembled WGS sequence"/>
</dbReference>
<comment type="caution">
    <text evidence="2">The sequence shown here is derived from an EMBL/GenBank/DDBJ whole genome shotgun (WGS) entry which is preliminary data.</text>
</comment>
<feature type="signal peptide" evidence="1">
    <location>
        <begin position="1"/>
        <end position="21"/>
    </location>
</feature>
<dbReference type="InterPro" id="IPR036728">
    <property type="entry name" value="PBP_GOBP_sf"/>
</dbReference>
<dbReference type="AlphaFoldDB" id="A0AAN7PVA7"/>
<organism evidence="2 3">
    <name type="scientific">Aquatica leii</name>
    <dbReference type="NCBI Taxonomy" id="1421715"/>
    <lineage>
        <taxon>Eukaryota</taxon>
        <taxon>Metazoa</taxon>
        <taxon>Ecdysozoa</taxon>
        <taxon>Arthropoda</taxon>
        <taxon>Hexapoda</taxon>
        <taxon>Insecta</taxon>
        <taxon>Pterygota</taxon>
        <taxon>Neoptera</taxon>
        <taxon>Endopterygota</taxon>
        <taxon>Coleoptera</taxon>
        <taxon>Polyphaga</taxon>
        <taxon>Elateriformia</taxon>
        <taxon>Elateroidea</taxon>
        <taxon>Lampyridae</taxon>
        <taxon>Luciolinae</taxon>
        <taxon>Aquatica</taxon>
    </lineage>
</organism>
<dbReference type="EMBL" id="JARPUR010000004">
    <property type="protein sequence ID" value="KAK4878329.1"/>
    <property type="molecule type" value="Genomic_DNA"/>
</dbReference>
<feature type="chain" id="PRO_5042820250" evidence="1">
    <location>
        <begin position="22"/>
        <end position="192"/>
    </location>
</feature>
<sequence>MLNYKLMVIVLSAFLFKFIPANKTTISNSTLSKNYTGNWTGLNISKNANTTKNVTTSTGLFLDASFCRTYIGNFSRVKMECLYETMASLNYTMSVADTIDLLERSFYIRRNQKDVRCWCGCVCKKMLLLNETNAVVDDQLEIFARVLVNDSHTEDEIDEDCSDLELTLKGLDYCDMGFKLYICVLDQIYDYD</sequence>